<dbReference type="InterPro" id="IPR001012">
    <property type="entry name" value="UBX_dom"/>
</dbReference>
<dbReference type="SUPFAM" id="SSF54236">
    <property type="entry name" value="Ubiquitin-like"/>
    <property type="match status" value="1"/>
</dbReference>
<dbReference type="EMBL" id="MU007132">
    <property type="protein sequence ID" value="KAF2418036.1"/>
    <property type="molecule type" value="Genomic_DNA"/>
</dbReference>
<reference evidence="4" key="1">
    <citation type="journal article" date="2020" name="Stud. Mycol.">
        <title>101 Dothideomycetes genomes: a test case for predicting lifestyles and emergence of pathogens.</title>
        <authorList>
            <person name="Haridas S."/>
            <person name="Albert R."/>
            <person name="Binder M."/>
            <person name="Bloem J."/>
            <person name="Labutti K."/>
            <person name="Salamov A."/>
            <person name="Andreopoulos B."/>
            <person name="Baker S."/>
            <person name="Barry K."/>
            <person name="Bills G."/>
            <person name="Bluhm B."/>
            <person name="Cannon C."/>
            <person name="Castanera R."/>
            <person name="Culley D."/>
            <person name="Daum C."/>
            <person name="Ezra D."/>
            <person name="Gonzalez J."/>
            <person name="Henrissat B."/>
            <person name="Kuo A."/>
            <person name="Liang C."/>
            <person name="Lipzen A."/>
            <person name="Lutzoni F."/>
            <person name="Magnuson J."/>
            <person name="Mondo S."/>
            <person name="Nolan M."/>
            <person name="Ohm R."/>
            <person name="Pangilinan J."/>
            <person name="Park H.-J."/>
            <person name="Ramirez L."/>
            <person name="Alfaro M."/>
            <person name="Sun H."/>
            <person name="Tritt A."/>
            <person name="Yoshinaga Y."/>
            <person name="Zwiers L.-H."/>
            <person name="Turgeon B."/>
            <person name="Goodwin S."/>
            <person name="Spatafora J."/>
            <person name="Crous P."/>
            <person name="Grigoriev I."/>
        </authorList>
    </citation>
    <scope>NUCLEOTIDE SEQUENCE</scope>
    <source>
        <strain evidence="4">CBS 130266</strain>
    </source>
</reference>
<evidence type="ECO:0000259" key="3">
    <source>
        <dbReference type="PROSITE" id="PS50033"/>
    </source>
</evidence>
<dbReference type="Gene3D" id="3.10.20.90">
    <property type="entry name" value="Phosphatidylinositol 3-kinase Catalytic Subunit, Chain A, domain 1"/>
    <property type="match status" value="1"/>
</dbReference>
<dbReference type="OrthoDB" id="1026733at2759"/>
<comment type="caution">
    <text evidence="4">The sequence shown here is derived from an EMBL/GenBank/DDBJ whole genome shotgun (WGS) entry which is preliminary data.</text>
</comment>
<dbReference type="InterPro" id="IPR009060">
    <property type="entry name" value="UBA-like_sf"/>
</dbReference>
<accession>A0A9P4NET2</accession>
<dbReference type="Pfam" id="PF00789">
    <property type="entry name" value="UBX"/>
    <property type="match status" value="1"/>
</dbReference>
<feature type="region of interest" description="Disordered" evidence="2">
    <location>
        <begin position="64"/>
        <end position="113"/>
    </location>
</feature>
<evidence type="ECO:0000313" key="5">
    <source>
        <dbReference type="Proteomes" id="UP000800235"/>
    </source>
</evidence>
<dbReference type="PANTHER" id="PTHR23322">
    <property type="entry name" value="FAS-ASSOCIATED PROTEIN"/>
    <property type="match status" value="1"/>
</dbReference>
<feature type="region of interest" description="Disordered" evidence="2">
    <location>
        <begin position="327"/>
        <end position="384"/>
    </location>
</feature>
<dbReference type="CDD" id="cd14273">
    <property type="entry name" value="UBA_TAP-C_like"/>
    <property type="match status" value="1"/>
</dbReference>
<dbReference type="Proteomes" id="UP000800235">
    <property type="component" value="Unassembled WGS sequence"/>
</dbReference>
<dbReference type="CDD" id="cd01767">
    <property type="entry name" value="UBX"/>
    <property type="match status" value="1"/>
</dbReference>
<evidence type="ECO:0000313" key="4">
    <source>
        <dbReference type="EMBL" id="KAF2418036.1"/>
    </source>
</evidence>
<keyword evidence="1" id="KW-0175">Coiled coil</keyword>
<evidence type="ECO:0000256" key="2">
    <source>
        <dbReference type="SAM" id="MobiDB-lite"/>
    </source>
</evidence>
<dbReference type="GO" id="GO:0036503">
    <property type="term" value="P:ERAD pathway"/>
    <property type="evidence" value="ECO:0007669"/>
    <property type="project" value="TreeGrafter"/>
</dbReference>
<dbReference type="InterPro" id="IPR036249">
    <property type="entry name" value="Thioredoxin-like_sf"/>
</dbReference>
<name>A0A9P4NET2_9PEZI</name>
<dbReference type="InterPro" id="IPR006577">
    <property type="entry name" value="UAS"/>
</dbReference>
<dbReference type="SUPFAM" id="SSF46934">
    <property type="entry name" value="UBA-like"/>
    <property type="match status" value="1"/>
</dbReference>
<dbReference type="AlphaFoldDB" id="A0A9P4NET2"/>
<dbReference type="InterPro" id="IPR050730">
    <property type="entry name" value="UBX_domain-protein"/>
</dbReference>
<sequence>MASSEIDTSSLSADQQSMLEQYTAVTNQDLAAAIPLLQRCEWNVQIAIARFFDGEPTTDPVAEARAAAAAAAPPQDIRRQETLMNGFSTSSSSRSRRDPNLEPAPRIVPQSENQIAHSPNPILALIFAPFSLVYTILWKSYQLFGNIFPFLPRFLARISGTSQGASRRSAEGRVTLNPRDAAARFIREFEEEYGANELPFQESGYAQALDKAKRELKFLLLVLVSPEHDDTAPFVRETLLSPRVVNYIKDPANNILLWAGTVQDAESYQISTSMSVTKFPWAGVICHTPSVSSTAMSVVGRISGPMPPASFLSRLQQPIEKHAPELTRVRQQRQEQDSVRSLREQQDSAYERSLAQDRERAKQKKEEAERKQREEDEARRAEMEKENLARNLERWRKWRVSAIAPEPSADVKDVVRISLRMPDGERLVRKFAEDAKIEELYAFVECYDILQSGVLDEKVEEPNGFKHEYGFRLVSPMPREAFEVEAGGSLKERIGRSGNLIVEKISVEEDSDEEEE</sequence>
<proteinExistence type="predicted"/>
<dbReference type="Gene3D" id="1.10.8.10">
    <property type="entry name" value="DNA helicase RuvA subunit, C-terminal domain"/>
    <property type="match status" value="1"/>
</dbReference>
<feature type="domain" description="UBX" evidence="3">
    <location>
        <begin position="410"/>
        <end position="482"/>
    </location>
</feature>
<evidence type="ECO:0000256" key="1">
    <source>
        <dbReference type="ARBA" id="ARBA00023054"/>
    </source>
</evidence>
<dbReference type="PROSITE" id="PS50033">
    <property type="entry name" value="UBX"/>
    <property type="match status" value="1"/>
</dbReference>
<dbReference type="Pfam" id="PF14555">
    <property type="entry name" value="UBA_4"/>
    <property type="match status" value="1"/>
</dbReference>
<dbReference type="SMART" id="SM00166">
    <property type="entry name" value="UBX"/>
    <property type="match status" value="1"/>
</dbReference>
<protein>
    <submittedName>
        <fullName evidence="4">UBX domain-containing protein</fullName>
    </submittedName>
</protein>
<dbReference type="GO" id="GO:0043130">
    <property type="term" value="F:ubiquitin binding"/>
    <property type="evidence" value="ECO:0007669"/>
    <property type="project" value="TreeGrafter"/>
</dbReference>
<dbReference type="InterPro" id="IPR029071">
    <property type="entry name" value="Ubiquitin-like_domsf"/>
</dbReference>
<dbReference type="SMART" id="SM00594">
    <property type="entry name" value="UAS"/>
    <property type="match status" value="1"/>
</dbReference>
<keyword evidence="5" id="KW-1185">Reference proteome</keyword>
<dbReference type="GO" id="GO:0005783">
    <property type="term" value="C:endoplasmic reticulum"/>
    <property type="evidence" value="ECO:0007669"/>
    <property type="project" value="TreeGrafter"/>
</dbReference>
<dbReference type="Gene3D" id="3.40.30.10">
    <property type="entry name" value="Glutaredoxin"/>
    <property type="match status" value="1"/>
</dbReference>
<dbReference type="SUPFAM" id="SSF52833">
    <property type="entry name" value="Thioredoxin-like"/>
    <property type="match status" value="1"/>
</dbReference>
<dbReference type="PANTHER" id="PTHR23322:SF1">
    <property type="entry name" value="FAS-ASSOCIATED FACTOR 2"/>
    <property type="match status" value="1"/>
</dbReference>
<organism evidence="4 5">
    <name type="scientific">Tothia fuscella</name>
    <dbReference type="NCBI Taxonomy" id="1048955"/>
    <lineage>
        <taxon>Eukaryota</taxon>
        <taxon>Fungi</taxon>
        <taxon>Dikarya</taxon>
        <taxon>Ascomycota</taxon>
        <taxon>Pezizomycotina</taxon>
        <taxon>Dothideomycetes</taxon>
        <taxon>Pleosporomycetidae</taxon>
        <taxon>Venturiales</taxon>
        <taxon>Cylindrosympodiaceae</taxon>
        <taxon>Tothia</taxon>
    </lineage>
</organism>
<gene>
    <name evidence="4" type="ORF">EJ08DRAFT_621923</name>
</gene>